<dbReference type="Proteomes" id="UP000605676">
    <property type="component" value="Unassembled WGS sequence"/>
</dbReference>
<sequence>MRDWNIYILLISILFTVQTVRSQDFVGYYVSKKVSNGFFITKIAINNDSTFYWNFTGDLIFEERNGKYFIEKTRLIFDLKPDTIRLPIYYKDCELGDIDTTKLPPIEPLIYDNNENVTKRYLVKRNKLFPISKDGKPIYKSKLIRITEEEWKRRRGFGVYKN</sequence>
<evidence type="ECO:0000313" key="1">
    <source>
        <dbReference type="EMBL" id="MBK3519796.1"/>
    </source>
</evidence>
<protein>
    <submittedName>
        <fullName evidence="1">Uncharacterized protein</fullName>
    </submittedName>
</protein>
<gene>
    <name evidence="1" type="ORF">JIV24_20815</name>
</gene>
<proteinExistence type="predicted"/>
<keyword evidence="2" id="KW-1185">Reference proteome</keyword>
<name>A0ABS1HQ67_9BACT</name>
<reference evidence="1 2" key="1">
    <citation type="submission" date="2021-01" db="EMBL/GenBank/DDBJ databases">
        <title>Carboxyliciviraga sp.nov., isolated from coastal sediments.</title>
        <authorList>
            <person name="Lu D."/>
            <person name="Zhang T."/>
        </authorList>
    </citation>
    <scope>NUCLEOTIDE SEQUENCE [LARGE SCALE GENOMIC DNA]</scope>
    <source>
        <strain evidence="1 2">N1Y132</strain>
    </source>
</reference>
<evidence type="ECO:0000313" key="2">
    <source>
        <dbReference type="Proteomes" id="UP000605676"/>
    </source>
</evidence>
<dbReference type="RefSeq" id="WP_200467015.1">
    <property type="nucleotide sequence ID" value="NZ_JAENRR010000093.1"/>
</dbReference>
<dbReference type="EMBL" id="JAENRR010000093">
    <property type="protein sequence ID" value="MBK3519796.1"/>
    <property type="molecule type" value="Genomic_DNA"/>
</dbReference>
<accession>A0ABS1HQ67</accession>
<organism evidence="1 2">
    <name type="scientific">Carboxylicivirga marina</name>
    <dbReference type="NCBI Taxonomy" id="2800988"/>
    <lineage>
        <taxon>Bacteria</taxon>
        <taxon>Pseudomonadati</taxon>
        <taxon>Bacteroidota</taxon>
        <taxon>Bacteroidia</taxon>
        <taxon>Marinilabiliales</taxon>
        <taxon>Marinilabiliaceae</taxon>
        <taxon>Carboxylicivirga</taxon>
    </lineage>
</organism>
<comment type="caution">
    <text evidence="1">The sequence shown here is derived from an EMBL/GenBank/DDBJ whole genome shotgun (WGS) entry which is preliminary data.</text>
</comment>